<organism evidence="2">
    <name type="scientific">marine sediment metagenome</name>
    <dbReference type="NCBI Taxonomy" id="412755"/>
    <lineage>
        <taxon>unclassified sequences</taxon>
        <taxon>metagenomes</taxon>
        <taxon>ecological metagenomes</taxon>
    </lineage>
</organism>
<dbReference type="EMBL" id="BARW01001716">
    <property type="protein sequence ID" value="GAI62975.1"/>
    <property type="molecule type" value="Genomic_DNA"/>
</dbReference>
<accession>X1RIL3</accession>
<protein>
    <submittedName>
        <fullName evidence="2">Uncharacterized protein</fullName>
    </submittedName>
</protein>
<comment type="caution">
    <text evidence="2">The sequence shown here is derived from an EMBL/GenBank/DDBJ whole genome shotgun (WGS) entry which is preliminary data.</text>
</comment>
<evidence type="ECO:0000313" key="2">
    <source>
        <dbReference type="EMBL" id="GAI62975.1"/>
    </source>
</evidence>
<sequence length="76" mass="8003">ANLLDYASTVMDEMPDQFQAQIDRAQKAGAPIVQRDNRNLDKAVALATAEALKEAKSPKAAAPPKGEKEPVAAAVS</sequence>
<reference evidence="2" key="1">
    <citation type="journal article" date="2014" name="Front. Microbiol.">
        <title>High frequency of phylogenetically diverse reductive dehalogenase-homologous genes in deep subseafloor sedimentary metagenomes.</title>
        <authorList>
            <person name="Kawai M."/>
            <person name="Futagami T."/>
            <person name="Toyoda A."/>
            <person name="Takaki Y."/>
            <person name="Nishi S."/>
            <person name="Hori S."/>
            <person name="Arai W."/>
            <person name="Tsubouchi T."/>
            <person name="Morono Y."/>
            <person name="Uchiyama I."/>
            <person name="Ito T."/>
            <person name="Fujiyama A."/>
            <person name="Inagaki F."/>
            <person name="Takami H."/>
        </authorList>
    </citation>
    <scope>NUCLEOTIDE SEQUENCE</scope>
    <source>
        <strain evidence="2">Expedition CK06-06</strain>
    </source>
</reference>
<dbReference type="AlphaFoldDB" id="X1RIL3"/>
<feature type="region of interest" description="Disordered" evidence="1">
    <location>
        <begin position="54"/>
        <end position="76"/>
    </location>
</feature>
<gene>
    <name evidence="2" type="ORF">S12H4_05256</name>
</gene>
<evidence type="ECO:0000256" key="1">
    <source>
        <dbReference type="SAM" id="MobiDB-lite"/>
    </source>
</evidence>
<feature type="non-terminal residue" evidence="2">
    <location>
        <position position="1"/>
    </location>
</feature>
<name>X1RIL3_9ZZZZ</name>
<proteinExistence type="predicted"/>